<feature type="domain" description="Complex 1 LYR protein" evidence="9">
    <location>
        <begin position="7"/>
        <end position="62"/>
    </location>
</feature>
<keyword evidence="4" id="KW-0143">Chaperone</keyword>
<dbReference type="PANTHER" id="PTHR46749:SF1">
    <property type="entry name" value="COMPLEX III ASSEMBLY FACTOR LYRM7"/>
    <property type="match status" value="1"/>
</dbReference>
<dbReference type="InterPro" id="IPR008011">
    <property type="entry name" value="Complex1_LYR_dom"/>
</dbReference>
<evidence type="ECO:0000256" key="5">
    <source>
        <dbReference type="ARBA" id="ARBA00025430"/>
    </source>
</evidence>
<keyword evidence="3" id="KW-0496">Mitochondrion</keyword>
<comment type="function">
    <text evidence="5">Assembly factor required for Rieske Fe-S protein UQCRFS1 incorporation into the cytochrome b-c1 (CIII) complex. Functions as a chaperone, binding to this subunit within the mitochondrial matrix and stabilizing it prior to its translocation and insertion into the late CIII dimeric intermediate within the mitochondrial inner membrane.</text>
</comment>
<evidence type="ECO:0000256" key="3">
    <source>
        <dbReference type="ARBA" id="ARBA00023128"/>
    </source>
</evidence>
<dbReference type="EMBL" id="CALNXK010000124">
    <property type="protein sequence ID" value="CAH3162840.1"/>
    <property type="molecule type" value="Genomic_DNA"/>
</dbReference>
<evidence type="ECO:0000313" key="11">
    <source>
        <dbReference type="Proteomes" id="UP001159405"/>
    </source>
</evidence>
<evidence type="ECO:0000313" key="10">
    <source>
        <dbReference type="EMBL" id="CAH3162840.1"/>
    </source>
</evidence>
<evidence type="ECO:0000256" key="7">
    <source>
        <dbReference type="ARBA" id="ARBA00026165"/>
    </source>
</evidence>
<organism evidence="10 11">
    <name type="scientific">Porites lobata</name>
    <dbReference type="NCBI Taxonomy" id="104759"/>
    <lineage>
        <taxon>Eukaryota</taxon>
        <taxon>Metazoa</taxon>
        <taxon>Cnidaria</taxon>
        <taxon>Anthozoa</taxon>
        <taxon>Hexacorallia</taxon>
        <taxon>Scleractinia</taxon>
        <taxon>Fungiina</taxon>
        <taxon>Poritidae</taxon>
        <taxon>Porites</taxon>
    </lineage>
</organism>
<dbReference type="InterPro" id="IPR050435">
    <property type="entry name" value="MZM1/LYRM7"/>
</dbReference>
<accession>A0ABN8QI48</accession>
<evidence type="ECO:0000256" key="2">
    <source>
        <dbReference type="ARBA" id="ARBA00009508"/>
    </source>
</evidence>
<reference evidence="10 11" key="1">
    <citation type="submission" date="2022-05" db="EMBL/GenBank/DDBJ databases">
        <authorList>
            <consortium name="Genoscope - CEA"/>
            <person name="William W."/>
        </authorList>
    </citation>
    <scope>NUCLEOTIDE SEQUENCE [LARGE SCALE GENOMIC DNA]</scope>
</reference>
<name>A0ABN8QI48_9CNID</name>
<protein>
    <recommendedName>
        <fullName evidence="7">Complex III assembly factor LYRM7</fullName>
    </recommendedName>
    <alternativeName>
        <fullName evidence="8">LYR motif-containing protein 7</fullName>
    </alternativeName>
</protein>
<evidence type="ECO:0000256" key="6">
    <source>
        <dbReference type="ARBA" id="ARBA00025809"/>
    </source>
</evidence>
<comment type="subcellular location">
    <subcellularLocation>
        <location evidence="1">Mitochondrion matrix</location>
    </subcellularLocation>
</comment>
<comment type="caution">
    <text evidence="10">The sequence shown here is derived from an EMBL/GenBank/DDBJ whole genome shotgun (WGS) entry which is preliminary data.</text>
</comment>
<comment type="subunit">
    <text evidence="6">Interacts with UQCRFS1.</text>
</comment>
<sequence>MSGLRSKVLSCYRLLHRTRLKVFEGDLQALEASKHRIRTEFAKHKNETDPSKIAELLAEAESAEKFLRCNVVQGVETNRGTVRLKITEHTELQNNASLPSKKNK</sequence>
<evidence type="ECO:0000259" key="9">
    <source>
        <dbReference type="Pfam" id="PF05347"/>
    </source>
</evidence>
<evidence type="ECO:0000256" key="8">
    <source>
        <dbReference type="ARBA" id="ARBA00031830"/>
    </source>
</evidence>
<gene>
    <name evidence="10" type="ORF">PLOB_00005500</name>
</gene>
<keyword evidence="11" id="KW-1185">Reference proteome</keyword>
<dbReference type="PANTHER" id="PTHR46749">
    <property type="entry name" value="COMPLEX III ASSEMBLY FACTOR LYRM7"/>
    <property type="match status" value="1"/>
</dbReference>
<dbReference type="Proteomes" id="UP001159405">
    <property type="component" value="Unassembled WGS sequence"/>
</dbReference>
<dbReference type="InterPro" id="IPR045298">
    <property type="entry name" value="Complex1_LYR_LYRM7"/>
</dbReference>
<evidence type="ECO:0000256" key="4">
    <source>
        <dbReference type="ARBA" id="ARBA00023186"/>
    </source>
</evidence>
<proteinExistence type="inferred from homology"/>
<dbReference type="CDD" id="cd20267">
    <property type="entry name" value="Complex1_LYR_LYRM7"/>
    <property type="match status" value="1"/>
</dbReference>
<dbReference type="Pfam" id="PF05347">
    <property type="entry name" value="Complex1_LYR"/>
    <property type="match status" value="1"/>
</dbReference>
<evidence type="ECO:0000256" key="1">
    <source>
        <dbReference type="ARBA" id="ARBA00004305"/>
    </source>
</evidence>
<comment type="similarity">
    <text evidence="2">Belongs to the complex I LYR family.</text>
</comment>